<name>A0A6J4L6K5_9ACTN</name>
<organism evidence="2">
    <name type="scientific">uncultured Nocardioidaceae bacterium</name>
    <dbReference type="NCBI Taxonomy" id="253824"/>
    <lineage>
        <taxon>Bacteria</taxon>
        <taxon>Bacillati</taxon>
        <taxon>Actinomycetota</taxon>
        <taxon>Actinomycetes</taxon>
        <taxon>Propionibacteriales</taxon>
        <taxon>Nocardioidaceae</taxon>
        <taxon>environmental samples</taxon>
    </lineage>
</organism>
<dbReference type="InterPro" id="IPR046165">
    <property type="entry name" value="DUF6167"/>
</dbReference>
<gene>
    <name evidence="2" type="ORF">AVDCRST_MAG24-474</name>
</gene>
<dbReference type="EMBL" id="CADCUF010000064">
    <property type="protein sequence ID" value="CAA9323958.1"/>
    <property type="molecule type" value="Genomic_DNA"/>
</dbReference>
<protein>
    <recommendedName>
        <fullName evidence="3">Secreted protein</fullName>
    </recommendedName>
</protein>
<proteinExistence type="predicted"/>
<dbReference type="AlphaFoldDB" id="A0A6J4L6K5"/>
<sequence>MRAVWFLAGGAAGVYATSRVRKVTEALSYDGVHDRLTGWFAGARIVRDELRTGMAEKETELRERLALGEGATVLALPAGGADATGPEHSRNDDTHDERRSDESRGDH</sequence>
<evidence type="ECO:0008006" key="3">
    <source>
        <dbReference type="Google" id="ProtNLM"/>
    </source>
</evidence>
<reference evidence="2" key="1">
    <citation type="submission" date="2020-02" db="EMBL/GenBank/DDBJ databases">
        <authorList>
            <person name="Meier V. D."/>
        </authorList>
    </citation>
    <scope>NUCLEOTIDE SEQUENCE</scope>
    <source>
        <strain evidence="2">AVDCRST_MAG24</strain>
    </source>
</reference>
<evidence type="ECO:0000313" key="2">
    <source>
        <dbReference type="EMBL" id="CAA9323958.1"/>
    </source>
</evidence>
<accession>A0A6J4L6K5</accession>
<feature type="compositionally biased region" description="Basic and acidic residues" evidence="1">
    <location>
        <begin position="85"/>
        <end position="107"/>
    </location>
</feature>
<evidence type="ECO:0000256" key="1">
    <source>
        <dbReference type="SAM" id="MobiDB-lite"/>
    </source>
</evidence>
<dbReference type="Pfam" id="PF19664">
    <property type="entry name" value="DUF6167"/>
    <property type="match status" value="1"/>
</dbReference>
<feature type="region of interest" description="Disordered" evidence="1">
    <location>
        <begin position="75"/>
        <end position="107"/>
    </location>
</feature>